<sequence length="413" mass="47124">MKKIAFVVQRYGVEVNGGAEYFCRILAERLTATYEVDVLTSCALDYVTWANWYREETTLINNVRVHRFATEYERQDKAEEYSKVETKIKKWSRPEEWQGLGWLRMWGRALVGKTVRQYSKRWAQYQGPYAPGLVDYLKHNHKQYDALIFITYLYYPTVIGLNVAPEKSIFIPTAHDEIPIYLPFFQSVFRKPRAILFLTPAEKDFVHKQFKNSTIYNDIIGVGIESPEAVSEKSPADILGQNADYVLYIGRIDVAKGCDLLFDLFRRYKEANPSGLKLVLVGQAFMPIPDHPDVVTAGFVDEPTKATLLAGAKALVMPSPYESLSMVTLESFAAGIPVIANADCAVLRDHIEGSQGGLSYRNYADFEKAINQILTQDTSIMAQNGRAYVQQYYTWNTVLSTFDKTIDYVVKRR</sequence>
<evidence type="ECO:0000313" key="3">
    <source>
        <dbReference type="Proteomes" id="UP000474175"/>
    </source>
</evidence>
<keyword evidence="1 2" id="KW-0808">Transferase</keyword>
<dbReference type="EMBL" id="JAAFZH010000001">
    <property type="protein sequence ID" value="NDU93640.1"/>
    <property type="molecule type" value="Genomic_DNA"/>
</dbReference>
<dbReference type="AlphaFoldDB" id="A0A6L9L023"/>
<dbReference type="RefSeq" id="WP_163941997.1">
    <property type="nucleotide sequence ID" value="NZ_JAAFZH010000001.1"/>
</dbReference>
<dbReference type="PANTHER" id="PTHR46401">
    <property type="entry name" value="GLYCOSYLTRANSFERASE WBBK-RELATED"/>
    <property type="match status" value="1"/>
</dbReference>
<gene>
    <name evidence="2" type="ORF">GK108_02040</name>
</gene>
<proteinExistence type="predicted"/>
<dbReference type="Proteomes" id="UP000474175">
    <property type="component" value="Unassembled WGS sequence"/>
</dbReference>
<dbReference type="Gene3D" id="3.40.50.2000">
    <property type="entry name" value="Glycogen Phosphorylase B"/>
    <property type="match status" value="1"/>
</dbReference>
<dbReference type="GO" id="GO:0016757">
    <property type="term" value="F:glycosyltransferase activity"/>
    <property type="evidence" value="ECO:0007669"/>
    <property type="project" value="TreeGrafter"/>
</dbReference>
<dbReference type="SUPFAM" id="SSF53756">
    <property type="entry name" value="UDP-Glycosyltransferase/glycogen phosphorylase"/>
    <property type="match status" value="1"/>
</dbReference>
<reference evidence="2 3" key="1">
    <citation type="submission" date="2020-02" db="EMBL/GenBank/DDBJ databases">
        <title>Draft genome sequence of two Spirosoma agri KCTC 52727 and Spirosoma terrae KCTC 52035.</title>
        <authorList>
            <person name="Rojas J."/>
            <person name="Ambika Manirajan B."/>
            <person name="Suarez C."/>
            <person name="Ratering S."/>
            <person name="Schnell S."/>
        </authorList>
    </citation>
    <scope>NUCLEOTIDE SEQUENCE [LARGE SCALE GENOMIC DNA]</scope>
    <source>
        <strain evidence="2 3">KCTC 52035</strain>
    </source>
</reference>
<dbReference type="PANTHER" id="PTHR46401:SF2">
    <property type="entry name" value="GLYCOSYLTRANSFERASE WBBK-RELATED"/>
    <property type="match status" value="1"/>
</dbReference>
<evidence type="ECO:0000313" key="2">
    <source>
        <dbReference type="EMBL" id="NDU93640.1"/>
    </source>
</evidence>
<name>A0A6L9L023_9BACT</name>
<dbReference type="CDD" id="cd03801">
    <property type="entry name" value="GT4_PimA-like"/>
    <property type="match status" value="1"/>
</dbReference>
<protein>
    <submittedName>
        <fullName evidence="2">Glycosyltransferase family 4 protein</fullName>
    </submittedName>
</protein>
<organism evidence="2 3">
    <name type="scientific">Spirosoma terrae</name>
    <dbReference type="NCBI Taxonomy" id="1968276"/>
    <lineage>
        <taxon>Bacteria</taxon>
        <taxon>Pseudomonadati</taxon>
        <taxon>Bacteroidota</taxon>
        <taxon>Cytophagia</taxon>
        <taxon>Cytophagales</taxon>
        <taxon>Cytophagaceae</taxon>
        <taxon>Spirosoma</taxon>
    </lineage>
</organism>
<comment type="caution">
    <text evidence="2">The sequence shown here is derived from an EMBL/GenBank/DDBJ whole genome shotgun (WGS) entry which is preliminary data.</text>
</comment>
<dbReference type="Pfam" id="PF13692">
    <property type="entry name" value="Glyco_trans_1_4"/>
    <property type="match status" value="1"/>
</dbReference>
<keyword evidence="3" id="KW-1185">Reference proteome</keyword>
<accession>A0A6L9L023</accession>
<evidence type="ECO:0000256" key="1">
    <source>
        <dbReference type="ARBA" id="ARBA00022679"/>
    </source>
</evidence>